<dbReference type="EMBL" id="PSQE01000001">
    <property type="protein sequence ID" value="RHN76729.1"/>
    <property type="molecule type" value="Genomic_DNA"/>
</dbReference>
<name>A0A396JER4_MEDTR</name>
<gene>
    <name evidence="1" type="ORF">MtrunA17_Chr1g0147061</name>
</gene>
<sequence length="43" mass="4997">MCSDTQVNERSRELGNFMVKCDIHVFSRDICNDLHVVITLDQN</sequence>
<protein>
    <submittedName>
        <fullName evidence="1">Uncharacterized protein</fullName>
    </submittedName>
</protein>
<evidence type="ECO:0000313" key="2">
    <source>
        <dbReference type="Proteomes" id="UP000265566"/>
    </source>
</evidence>
<dbReference type="Proteomes" id="UP000265566">
    <property type="component" value="Chromosome 1"/>
</dbReference>
<organism evidence="1 2">
    <name type="scientific">Medicago truncatula</name>
    <name type="common">Barrel medic</name>
    <name type="synonym">Medicago tribuloides</name>
    <dbReference type="NCBI Taxonomy" id="3880"/>
    <lineage>
        <taxon>Eukaryota</taxon>
        <taxon>Viridiplantae</taxon>
        <taxon>Streptophyta</taxon>
        <taxon>Embryophyta</taxon>
        <taxon>Tracheophyta</taxon>
        <taxon>Spermatophyta</taxon>
        <taxon>Magnoliopsida</taxon>
        <taxon>eudicotyledons</taxon>
        <taxon>Gunneridae</taxon>
        <taxon>Pentapetalae</taxon>
        <taxon>rosids</taxon>
        <taxon>fabids</taxon>
        <taxon>Fabales</taxon>
        <taxon>Fabaceae</taxon>
        <taxon>Papilionoideae</taxon>
        <taxon>50 kb inversion clade</taxon>
        <taxon>NPAAA clade</taxon>
        <taxon>Hologalegina</taxon>
        <taxon>IRL clade</taxon>
        <taxon>Trifolieae</taxon>
        <taxon>Medicago</taxon>
    </lineage>
</organism>
<dbReference type="Gramene" id="rna99">
    <property type="protein sequence ID" value="RHN76729.1"/>
    <property type="gene ID" value="gene99"/>
</dbReference>
<comment type="caution">
    <text evidence="1">The sequence shown here is derived from an EMBL/GenBank/DDBJ whole genome shotgun (WGS) entry which is preliminary data.</text>
</comment>
<proteinExistence type="predicted"/>
<accession>A0A396JER4</accession>
<dbReference type="AlphaFoldDB" id="A0A396JER4"/>
<reference evidence="2" key="1">
    <citation type="journal article" date="2018" name="Nat. Plants">
        <title>Whole-genome landscape of Medicago truncatula symbiotic genes.</title>
        <authorList>
            <person name="Pecrix Y."/>
            <person name="Staton S.E."/>
            <person name="Sallet E."/>
            <person name="Lelandais-Briere C."/>
            <person name="Moreau S."/>
            <person name="Carrere S."/>
            <person name="Blein T."/>
            <person name="Jardinaud M.F."/>
            <person name="Latrasse D."/>
            <person name="Zouine M."/>
            <person name="Zahm M."/>
            <person name="Kreplak J."/>
            <person name="Mayjonade B."/>
            <person name="Satge C."/>
            <person name="Perez M."/>
            <person name="Cauet S."/>
            <person name="Marande W."/>
            <person name="Chantry-Darmon C."/>
            <person name="Lopez-Roques C."/>
            <person name="Bouchez O."/>
            <person name="Berard A."/>
            <person name="Debelle F."/>
            <person name="Munos S."/>
            <person name="Bendahmane A."/>
            <person name="Berges H."/>
            <person name="Niebel A."/>
            <person name="Buitink J."/>
            <person name="Frugier F."/>
            <person name="Benhamed M."/>
            <person name="Crespi M."/>
            <person name="Gouzy J."/>
            <person name="Gamas P."/>
        </authorList>
    </citation>
    <scope>NUCLEOTIDE SEQUENCE [LARGE SCALE GENOMIC DNA]</scope>
    <source>
        <strain evidence="2">cv. Jemalong A17</strain>
    </source>
</reference>
<evidence type="ECO:0000313" key="1">
    <source>
        <dbReference type="EMBL" id="RHN76729.1"/>
    </source>
</evidence>